<accession>A0A3B0SZS2</accession>
<reference evidence="2" key="1">
    <citation type="submission" date="2018-06" db="EMBL/GenBank/DDBJ databases">
        <authorList>
            <person name="Zhirakovskaya E."/>
        </authorList>
    </citation>
    <scope>NUCLEOTIDE SEQUENCE</scope>
</reference>
<dbReference type="EMBL" id="UOEK01000414">
    <property type="protein sequence ID" value="VAW07712.1"/>
    <property type="molecule type" value="Genomic_DNA"/>
</dbReference>
<sequence>MVGGHVTESSVRRALALILTLLLVAVGLIAGTPRAGAIVPASVQTFQGRIGFYNASTSFMTGACSVASSATINLPAAPAGATIDTAYLVWAASGNTADTTATVNGTPVSGVAVTDFFDPTEGYFQTRTNITSLVTTAGGTFTIADITSSTGAPWCTYSTVMKSATIYVFYEDPTEPVSQLNFYSGLEIVYGSETTVTVSHGPLAPSATGAIEVLLYEGDAGLSGSRNGFRERFRVNGTVTSSGNNQWNSSTGTAIDMDTMAVPAGALTAGATSTQLRMSSGNDFVLLSSFILESQIQAADIAIGKSVDNPQPDPGDTVTYTVTATNNGVDTSTGVQVTDALPVGVTFASAAATQGTYNAGTGIWTVGTLASSATVTLTVVATVDAGTVGNTIVNTATKSGGSGLDVDAMNNTAS</sequence>
<dbReference type="InterPro" id="IPR047589">
    <property type="entry name" value="DUF11_rpt"/>
</dbReference>
<dbReference type="PANTHER" id="PTHR34819:SF3">
    <property type="entry name" value="CELL SURFACE PROTEIN"/>
    <property type="match status" value="1"/>
</dbReference>
<dbReference type="NCBIfam" id="TIGR01451">
    <property type="entry name" value="B_ant_repeat"/>
    <property type="match status" value="1"/>
</dbReference>
<organism evidence="2">
    <name type="scientific">hydrothermal vent metagenome</name>
    <dbReference type="NCBI Taxonomy" id="652676"/>
    <lineage>
        <taxon>unclassified sequences</taxon>
        <taxon>metagenomes</taxon>
        <taxon>ecological metagenomes</taxon>
    </lineage>
</organism>
<gene>
    <name evidence="2" type="ORF">MNBD_ACTINO02-3277</name>
</gene>
<feature type="domain" description="DUF11" evidence="1">
    <location>
        <begin position="300"/>
        <end position="414"/>
    </location>
</feature>
<dbReference type="PANTHER" id="PTHR34819">
    <property type="entry name" value="LARGE CYSTEINE-RICH PERIPLASMIC PROTEIN OMCB"/>
    <property type="match status" value="1"/>
</dbReference>
<evidence type="ECO:0000313" key="2">
    <source>
        <dbReference type="EMBL" id="VAW07712.1"/>
    </source>
</evidence>
<feature type="non-terminal residue" evidence="2">
    <location>
        <position position="414"/>
    </location>
</feature>
<name>A0A3B0SZS2_9ZZZZ</name>
<protein>
    <recommendedName>
        <fullName evidence="1">DUF11 domain-containing protein</fullName>
    </recommendedName>
</protein>
<dbReference type="InterPro" id="IPR001434">
    <property type="entry name" value="OmcB-like_DUF11"/>
</dbReference>
<dbReference type="InterPro" id="IPR051172">
    <property type="entry name" value="Chlamydia_OmcB"/>
</dbReference>
<dbReference type="AlphaFoldDB" id="A0A3B0SZS2"/>
<evidence type="ECO:0000259" key="1">
    <source>
        <dbReference type="Pfam" id="PF01345"/>
    </source>
</evidence>
<proteinExistence type="predicted"/>
<dbReference type="Gene3D" id="2.60.40.1170">
    <property type="entry name" value="Mu homology domain, subdomain B"/>
    <property type="match status" value="1"/>
</dbReference>
<dbReference type="Pfam" id="PF01345">
    <property type="entry name" value="DUF11"/>
    <property type="match status" value="1"/>
</dbReference>